<keyword evidence="7 11" id="KW-0256">Endoplasmic reticulum</keyword>
<dbReference type="GO" id="GO:0031965">
    <property type="term" value="C:nuclear membrane"/>
    <property type="evidence" value="ECO:0007669"/>
    <property type="project" value="UniProtKB-SubCell"/>
</dbReference>
<dbReference type="InParanoid" id="A8QD76"/>
<dbReference type="Pfam" id="PF08660">
    <property type="entry name" value="Alg14"/>
    <property type="match status" value="1"/>
</dbReference>
<reference evidence="13 14" key="1">
    <citation type="journal article" date="2007" name="Proc. Natl. Acad. Sci. U.S.A.">
        <title>Dandruff-associated Malassezia genomes reveal convergent and divergent virulence traits shared with plant and human fungal pathogens.</title>
        <authorList>
            <person name="Xu J."/>
            <person name="Saunders C.W."/>
            <person name="Hu P."/>
            <person name="Grant R.A."/>
            <person name="Boekhout T."/>
            <person name="Kuramae E.E."/>
            <person name="Kronstad J.W."/>
            <person name="Deangelis Y.M."/>
            <person name="Reeder N.L."/>
            <person name="Johnstone K.R."/>
            <person name="Leland M."/>
            <person name="Fieno A.M."/>
            <person name="Begley W.M."/>
            <person name="Sun Y."/>
            <person name="Lacey M.P."/>
            <person name="Chaudhary T."/>
            <person name="Keough T."/>
            <person name="Chu L."/>
            <person name="Sears R."/>
            <person name="Yuan B."/>
            <person name="Dawson T.L.Jr."/>
        </authorList>
    </citation>
    <scope>NUCLEOTIDE SEQUENCE [LARGE SCALE GENOMIC DNA]</scope>
    <source>
        <strain evidence="14">ATCC MYA-4612 / CBS 7966</strain>
    </source>
</reference>
<name>A8QD76_MALGO</name>
<feature type="chain" id="PRO_5002728086" description="UDP-N-acetylglucosamine transferase subunit ALG14" evidence="12">
    <location>
        <begin position="18"/>
        <end position="175"/>
    </location>
</feature>
<dbReference type="PANTHER" id="PTHR12154">
    <property type="entry name" value="GLYCOSYL TRANSFERASE-RELATED"/>
    <property type="match status" value="1"/>
</dbReference>
<sequence>MWVCLILCSLCMSAIIGLGCIGRIHQVRRRAPPKRPQRQLCIAALLGSGGHTAELLTILRALPQDQYTPRIYFTTTGDALSLKKAADAEGGSLARHEMQGLCIPRARVVKQSWLTTPLSVANSTAFCVWHLGLAPIFRRRDKSREEHVPWADVLIMNGPATCVPVVIAIIFMRVC</sequence>
<dbReference type="Proteomes" id="UP000008837">
    <property type="component" value="Unassembled WGS sequence"/>
</dbReference>
<evidence type="ECO:0000256" key="8">
    <source>
        <dbReference type="ARBA" id="ARBA00022989"/>
    </source>
</evidence>
<dbReference type="AlphaFoldDB" id="A8QD76"/>
<dbReference type="PANTHER" id="PTHR12154:SF4">
    <property type="entry name" value="UDP-N-ACETYLGLUCOSAMINE TRANSFERASE SUBUNIT ALG14 HOMOLOG"/>
    <property type="match status" value="1"/>
</dbReference>
<gene>
    <name evidence="11" type="primary">ALG14</name>
    <name evidence="13" type="ORF">MGL_4144</name>
</gene>
<evidence type="ECO:0000256" key="5">
    <source>
        <dbReference type="ARBA" id="ARBA00017467"/>
    </source>
</evidence>
<dbReference type="InterPro" id="IPR013969">
    <property type="entry name" value="Oligosacch_biosynth_Alg14"/>
</dbReference>
<comment type="subcellular location">
    <subcellularLocation>
        <location evidence="1 11">Endoplasmic reticulum membrane</location>
        <topology evidence="1 11">Single-pass membrane protein</topology>
    </subcellularLocation>
    <subcellularLocation>
        <location evidence="2">Nucleus membrane</location>
        <topology evidence="2">Single-pass membrane protein</topology>
    </subcellularLocation>
</comment>
<dbReference type="EMBL" id="AAYY01000021">
    <property type="protein sequence ID" value="EDP41451.1"/>
    <property type="molecule type" value="Genomic_DNA"/>
</dbReference>
<dbReference type="FunCoup" id="A8QD76">
    <property type="interactions" value="104"/>
</dbReference>
<keyword evidence="12" id="KW-0732">Signal</keyword>
<evidence type="ECO:0000256" key="3">
    <source>
        <dbReference type="ARBA" id="ARBA00009731"/>
    </source>
</evidence>
<dbReference type="GeneID" id="5852989"/>
<proteinExistence type="inferred from homology"/>
<organism evidence="13 14">
    <name type="scientific">Malassezia globosa (strain ATCC MYA-4612 / CBS 7966)</name>
    <name type="common">Dandruff-associated fungus</name>
    <dbReference type="NCBI Taxonomy" id="425265"/>
    <lineage>
        <taxon>Eukaryota</taxon>
        <taxon>Fungi</taxon>
        <taxon>Dikarya</taxon>
        <taxon>Basidiomycota</taxon>
        <taxon>Ustilaginomycotina</taxon>
        <taxon>Malasseziomycetes</taxon>
        <taxon>Malasseziales</taxon>
        <taxon>Malasseziaceae</taxon>
        <taxon>Malassezia</taxon>
    </lineage>
</organism>
<protein>
    <recommendedName>
        <fullName evidence="5 11">UDP-N-acetylglucosamine transferase subunit ALG14</fullName>
    </recommendedName>
    <alternativeName>
        <fullName evidence="10 11">Asparagine-linked glycosylation protein 14</fullName>
    </alternativeName>
</protein>
<comment type="similarity">
    <text evidence="3 11">Belongs to the ALG14 family.</text>
</comment>
<keyword evidence="9" id="KW-0472">Membrane</keyword>
<feature type="signal peptide" evidence="12">
    <location>
        <begin position="1"/>
        <end position="17"/>
    </location>
</feature>
<evidence type="ECO:0000256" key="2">
    <source>
        <dbReference type="ARBA" id="ARBA00004590"/>
    </source>
</evidence>
<evidence type="ECO:0000256" key="10">
    <source>
        <dbReference type="ARBA" id="ARBA00032062"/>
    </source>
</evidence>
<evidence type="ECO:0000256" key="6">
    <source>
        <dbReference type="ARBA" id="ARBA00022692"/>
    </source>
</evidence>
<keyword evidence="6" id="KW-0812">Transmembrane</keyword>
<evidence type="ECO:0000256" key="7">
    <source>
        <dbReference type="ARBA" id="ARBA00022824"/>
    </source>
</evidence>
<comment type="caution">
    <text evidence="13">The sequence shown here is derived from an EMBL/GenBank/DDBJ whole genome shotgun (WGS) entry which is preliminary data.</text>
</comment>
<evidence type="ECO:0000256" key="12">
    <source>
        <dbReference type="SAM" id="SignalP"/>
    </source>
</evidence>
<dbReference type="OMA" id="VWHITLA"/>
<dbReference type="STRING" id="425265.A8QD76"/>
<comment type="function">
    <text evidence="11">Involved in protein N-glycosylation. Essential for the second step of the dolichol-linked oligosaccharide pathway. Anchors the catalytic subunit ALG13 to the ER.</text>
</comment>
<evidence type="ECO:0000256" key="9">
    <source>
        <dbReference type="ARBA" id="ARBA00023136"/>
    </source>
</evidence>
<evidence type="ECO:0000256" key="11">
    <source>
        <dbReference type="RuleBase" id="RU362127"/>
    </source>
</evidence>
<dbReference type="GO" id="GO:0004577">
    <property type="term" value="F:N-acetylglucosaminyldiphosphodolichol N-acetylglucosaminyltransferase activity"/>
    <property type="evidence" value="ECO:0007669"/>
    <property type="project" value="TreeGrafter"/>
</dbReference>
<accession>A8QD76</accession>
<dbReference type="Gene3D" id="3.40.50.2000">
    <property type="entry name" value="Glycogen Phosphorylase B"/>
    <property type="match status" value="1"/>
</dbReference>
<dbReference type="OrthoDB" id="17098at2759"/>
<evidence type="ECO:0000256" key="4">
    <source>
        <dbReference type="ARBA" id="ARBA00011335"/>
    </source>
</evidence>
<keyword evidence="8" id="KW-1133">Transmembrane helix</keyword>
<dbReference type="VEuPathDB" id="FungiDB:MGL_4144"/>
<dbReference type="GO" id="GO:0043541">
    <property type="term" value="C:UDP-N-acetylglucosamine transferase complex"/>
    <property type="evidence" value="ECO:0007669"/>
    <property type="project" value="TreeGrafter"/>
</dbReference>
<dbReference type="RefSeq" id="XP_001728665.1">
    <property type="nucleotide sequence ID" value="XM_001728613.1"/>
</dbReference>
<evidence type="ECO:0000313" key="13">
    <source>
        <dbReference type="EMBL" id="EDP41451.1"/>
    </source>
</evidence>
<keyword evidence="14" id="KW-1185">Reference proteome</keyword>
<dbReference type="GO" id="GO:0006488">
    <property type="term" value="P:dolichol-linked oligosaccharide biosynthetic process"/>
    <property type="evidence" value="ECO:0007669"/>
    <property type="project" value="InterPro"/>
</dbReference>
<evidence type="ECO:0000313" key="14">
    <source>
        <dbReference type="Proteomes" id="UP000008837"/>
    </source>
</evidence>
<evidence type="ECO:0000256" key="1">
    <source>
        <dbReference type="ARBA" id="ARBA00004389"/>
    </source>
</evidence>
<dbReference type="KEGG" id="mgl:MGL_4144"/>
<comment type="subunit">
    <text evidence="4 11">Heterodimer with ALG13 to form a functional enzyme.</text>
</comment>